<protein>
    <recommendedName>
        <fullName evidence="4">WD40-like Beta Propeller Repeat</fullName>
    </recommendedName>
</protein>
<evidence type="ECO:0008006" key="4">
    <source>
        <dbReference type="Google" id="ProtNLM"/>
    </source>
</evidence>
<keyword evidence="3" id="KW-1185">Reference proteome</keyword>
<reference evidence="3" key="1">
    <citation type="submission" date="2016-06" db="EMBL/GenBank/DDBJ databases">
        <authorList>
            <person name="Varghese N."/>
            <person name="Submissions Spin"/>
        </authorList>
    </citation>
    <scope>NUCLEOTIDE SEQUENCE [LARGE SCALE GENOMIC DNA]</scope>
    <source>
        <strain evidence="3">DSM 44830</strain>
    </source>
</reference>
<dbReference type="InterPro" id="IPR011042">
    <property type="entry name" value="6-blade_b-propeller_TolB-like"/>
</dbReference>
<evidence type="ECO:0000313" key="2">
    <source>
        <dbReference type="EMBL" id="SCE87742.1"/>
    </source>
</evidence>
<dbReference type="Gene3D" id="2.120.10.30">
    <property type="entry name" value="TolB, C-terminal domain"/>
    <property type="match status" value="1"/>
</dbReference>
<sequence>MNLASTPRTVRSVGRRALRPAALAGAALALLALAAAGCAAPAAESPTAAPAAVVANPAAAVAVGSGGGAAAPAVAASTGTTVRTSATGKVHWPQLTWYNPKDGTRPARIWRQTPAGTWKLVRQGNPGEPRSLTRPFPSPDGRLAAWTADNPKRLVIDRFSGGAKHTVPIKATSTCDPSWLDNHRVVFGQGRDGDWTFVAVNADGTGRRVVATHQRSCPQAAAGRISRYDNRTVTLRDERGHQRTVRPRIPVNLRIHGVPGISADGRSLVIGTHVPSSGDCGCGWRFRNYRVDMASGAAVELTPLDPAWRKPTGHGEAVKVIFLPAGRGLVAQIDAGTFGDTPHHRLVRYAANGRVLASRSVPAGDTWTSSLLG</sequence>
<keyword evidence="1" id="KW-0732">Signal</keyword>
<dbReference type="AlphaFoldDB" id="A0A1C4VUT3"/>
<evidence type="ECO:0000256" key="1">
    <source>
        <dbReference type="SAM" id="SignalP"/>
    </source>
</evidence>
<accession>A0A1C4VUT3</accession>
<dbReference type="SUPFAM" id="SSF82171">
    <property type="entry name" value="DPP6 N-terminal domain-like"/>
    <property type="match status" value="1"/>
</dbReference>
<dbReference type="RefSeq" id="WP_176730566.1">
    <property type="nucleotide sequence ID" value="NZ_FMCX01000001.1"/>
</dbReference>
<organism evidence="2 3">
    <name type="scientific">Micromonospora mirobrigensis</name>
    <dbReference type="NCBI Taxonomy" id="262898"/>
    <lineage>
        <taxon>Bacteria</taxon>
        <taxon>Bacillati</taxon>
        <taxon>Actinomycetota</taxon>
        <taxon>Actinomycetes</taxon>
        <taxon>Micromonosporales</taxon>
        <taxon>Micromonosporaceae</taxon>
        <taxon>Micromonospora</taxon>
    </lineage>
</organism>
<feature type="signal peptide" evidence="1">
    <location>
        <begin position="1"/>
        <end position="42"/>
    </location>
</feature>
<dbReference type="Proteomes" id="UP000199504">
    <property type="component" value="Unassembled WGS sequence"/>
</dbReference>
<dbReference type="InterPro" id="IPR006311">
    <property type="entry name" value="TAT_signal"/>
</dbReference>
<name>A0A1C4VUT3_9ACTN</name>
<gene>
    <name evidence="2" type="ORF">GA0070564_1011472</name>
</gene>
<dbReference type="EMBL" id="FMCX01000001">
    <property type="protein sequence ID" value="SCE87742.1"/>
    <property type="molecule type" value="Genomic_DNA"/>
</dbReference>
<feature type="chain" id="PRO_5008706263" description="WD40-like Beta Propeller Repeat" evidence="1">
    <location>
        <begin position="43"/>
        <end position="373"/>
    </location>
</feature>
<dbReference type="PROSITE" id="PS51318">
    <property type="entry name" value="TAT"/>
    <property type="match status" value="1"/>
</dbReference>
<proteinExistence type="predicted"/>
<evidence type="ECO:0000313" key="3">
    <source>
        <dbReference type="Proteomes" id="UP000199504"/>
    </source>
</evidence>